<feature type="domain" description="Bulb-type lectin" evidence="2">
    <location>
        <begin position="44"/>
        <end position="164"/>
    </location>
</feature>
<accession>T0QYV9</accession>
<dbReference type="InterPro" id="IPR001480">
    <property type="entry name" value="Bulb-type_lectin_dom"/>
</dbReference>
<dbReference type="EMBL" id="JH767139">
    <property type="protein sequence ID" value="EQC39270.1"/>
    <property type="molecule type" value="Genomic_DNA"/>
</dbReference>
<dbReference type="OMA" id="ASWIPDM"/>
<dbReference type="VEuPathDB" id="FungiDB:SDRG_03474"/>
<dbReference type="PROSITE" id="PS51257">
    <property type="entry name" value="PROKAR_LIPOPROTEIN"/>
    <property type="match status" value="1"/>
</dbReference>
<dbReference type="GeneID" id="19944201"/>
<reference evidence="3 4" key="1">
    <citation type="submission" date="2012-04" db="EMBL/GenBank/DDBJ databases">
        <title>The Genome Sequence of Saprolegnia declina VS20.</title>
        <authorList>
            <consortium name="The Broad Institute Genome Sequencing Platform"/>
            <person name="Russ C."/>
            <person name="Nusbaum C."/>
            <person name="Tyler B."/>
            <person name="van West P."/>
            <person name="Dieguez-Uribeondo J."/>
            <person name="de Bruijn I."/>
            <person name="Tripathy S."/>
            <person name="Jiang R."/>
            <person name="Young S.K."/>
            <person name="Zeng Q."/>
            <person name="Gargeya S."/>
            <person name="Fitzgerald M."/>
            <person name="Haas B."/>
            <person name="Abouelleil A."/>
            <person name="Alvarado L."/>
            <person name="Arachchi H.M."/>
            <person name="Berlin A."/>
            <person name="Chapman S.B."/>
            <person name="Goldberg J."/>
            <person name="Griggs A."/>
            <person name="Gujja S."/>
            <person name="Hansen M."/>
            <person name="Howarth C."/>
            <person name="Imamovic A."/>
            <person name="Larimer J."/>
            <person name="McCowen C."/>
            <person name="Montmayeur A."/>
            <person name="Murphy C."/>
            <person name="Neiman D."/>
            <person name="Pearson M."/>
            <person name="Priest M."/>
            <person name="Roberts A."/>
            <person name="Saif S."/>
            <person name="Shea T."/>
            <person name="Sisk P."/>
            <person name="Sykes S."/>
            <person name="Wortman J."/>
            <person name="Nusbaum C."/>
            <person name="Birren B."/>
        </authorList>
    </citation>
    <scope>NUCLEOTIDE SEQUENCE [LARGE SCALE GENOMIC DNA]</scope>
    <source>
        <strain evidence="3 4">VS20</strain>
    </source>
</reference>
<keyword evidence="4" id="KW-1185">Reference proteome</keyword>
<evidence type="ECO:0000256" key="1">
    <source>
        <dbReference type="SAM" id="SignalP"/>
    </source>
</evidence>
<dbReference type="PROSITE" id="PS50927">
    <property type="entry name" value="BULB_LECTIN"/>
    <property type="match status" value="1"/>
</dbReference>
<protein>
    <recommendedName>
        <fullName evidence="2">Bulb-type lectin domain-containing protein</fullName>
    </recommendedName>
</protein>
<dbReference type="InterPro" id="IPR036426">
    <property type="entry name" value="Bulb-type_lectin_dom_sf"/>
</dbReference>
<dbReference type="AlphaFoldDB" id="T0QYV9"/>
<dbReference type="OrthoDB" id="61382at2759"/>
<feature type="signal peptide" evidence="1">
    <location>
        <begin position="1"/>
        <end position="20"/>
    </location>
</feature>
<feature type="chain" id="PRO_5004570716" description="Bulb-type lectin domain-containing protein" evidence="1">
    <location>
        <begin position="21"/>
        <end position="167"/>
    </location>
</feature>
<dbReference type="SUPFAM" id="SSF51110">
    <property type="entry name" value="alpha-D-mannose-specific plant lectins"/>
    <property type="match status" value="1"/>
</dbReference>
<gene>
    <name evidence="3" type="ORF">SDRG_03474</name>
</gene>
<proteinExistence type="predicted"/>
<dbReference type="Gene3D" id="2.90.10.10">
    <property type="entry name" value="Bulb-type lectin domain"/>
    <property type="match status" value="1"/>
</dbReference>
<dbReference type="InParanoid" id="T0QYV9"/>
<evidence type="ECO:0000313" key="3">
    <source>
        <dbReference type="EMBL" id="EQC39270.1"/>
    </source>
</evidence>
<dbReference type="Proteomes" id="UP000030762">
    <property type="component" value="Unassembled WGS sequence"/>
</dbReference>
<dbReference type="RefSeq" id="XP_008607331.1">
    <property type="nucleotide sequence ID" value="XM_008609109.1"/>
</dbReference>
<sequence length="167" mass="18024">MKISALLTCLALAFAPTASAACCSVCTSRVAASICSNSDKTNRVARFPSKWTVPYPSKLVSSTLSHVANFSTTGDFRVINRGTNKVTWTANSGFSDPDEAEFAGQVLQILNTGQVVVYDASEGIASWIPDMFPVDQKDFCAIMQDDGNFVIYDPSCRPVWASNTYGK</sequence>
<evidence type="ECO:0000313" key="4">
    <source>
        <dbReference type="Proteomes" id="UP000030762"/>
    </source>
</evidence>
<evidence type="ECO:0000259" key="2">
    <source>
        <dbReference type="PROSITE" id="PS50927"/>
    </source>
</evidence>
<name>T0QYV9_SAPDV</name>
<organism evidence="3 4">
    <name type="scientific">Saprolegnia diclina (strain VS20)</name>
    <dbReference type="NCBI Taxonomy" id="1156394"/>
    <lineage>
        <taxon>Eukaryota</taxon>
        <taxon>Sar</taxon>
        <taxon>Stramenopiles</taxon>
        <taxon>Oomycota</taxon>
        <taxon>Saprolegniomycetes</taxon>
        <taxon>Saprolegniales</taxon>
        <taxon>Saprolegniaceae</taxon>
        <taxon>Saprolegnia</taxon>
    </lineage>
</organism>
<keyword evidence="1" id="KW-0732">Signal</keyword>